<organism evidence="1 2">
    <name type="scientific">Eretmocerus hayati</name>
    <dbReference type="NCBI Taxonomy" id="131215"/>
    <lineage>
        <taxon>Eukaryota</taxon>
        <taxon>Metazoa</taxon>
        <taxon>Ecdysozoa</taxon>
        <taxon>Arthropoda</taxon>
        <taxon>Hexapoda</taxon>
        <taxon>Insecta</taxon>
        <taxon>Pterygota</taxon>
        <taxon>Neoptera</taxon>
        <taxon>Endopterygota</taxon>
        <taxon>Hymenoptera</taxon>
        <taxon>Apocrita</taxon>
        <taxon>Proctotrupomorpha</taxon>
        <taxon>Chalcidoidea</taxon>
        <taxon>Aphelinidae</taxon>
        <taxon>Aphelininae</taxon>
        <taxon>Eretmocerus</taxon>
    </lineage>
</organism>
<keyword evidence="2" id="KW-1185">Reference proteome</keyword>
<evidence type="ECO:0000313" key="2">
    <source>
        <dbReference type="Proteomes" id="UP001239111"/>
    </source>
</evidence>
<comment type="caution">
    <text evidence="1">The sequence shown here is derived from an EMBL/GenBank/DDBJ whole genome shotgun (WGS) entry which is preliminary data.</text>
</comment>
<sequence>MAVKAAKAEKNIKETKEKIKIPEPVIKHSEASAIALYLDLDLTKDKYSALSKDRRARNAHFLPCFPKIREEMRICEVPCSYLSETEIRADLQIMLNESGEQTIEAVAMNWPDKDIECVEFTVTVGSDASGGHANPEIGWENKEDEIRDPQLSLFLTVMLIVSLKFITGHRVWLNPTPQCYRLCRPLRIYVDKETQENIQEENMRIKSEISKLSSHSFTLPNGKNFGLRYDVFQTMYDGKSVNAMTGNINKCSSSCPVCRCTQKEAADVQRDFLPQSPENLSYGLGLLHISIWSAENFLQLAYKSSIESWSVRSNENKGTRKLIAFLMKSILIK</sequence>
<protein>
    <submittedName>
        <fullName evidence="1">Uncharacterized protein</fullName>
    </submittedName>
</protein>
<accession>A0ACC2NM39</accession>
<evidence type="ECO:0000313" key="1">
    <source>
        <dbReference type="EMBL" id="KAJ8671868.1"/>
    </source>
</evidence>
<dbReference type="EMBL" id="CM056743">
    <property type="protein sequence ID" value="KAJ8671868.1"/>
    <property type="molecule type" value="Genomic_DNA"/>
</dbReference>
<dbReference type="Proteomes" id="UP001239111">
    <property type="component" value="Chromosome 3"/>
</dbReference>
<reference evidence="1" key="1">
    <citation type="submission" date="2023-04" db="EMBL/GenBank/DDBJ databases">
        <title>A chromosome-level genome assembly of the parasitoid wasp Eretmocerus hayati.</title>
        <authorList>
            <person name="Zhong Y."/>
            <person name="Liu S."/>
            <person name="Liu Y."/>
        </authorList>
    </citation>
    <scope>NUCLEOTIDE SEQUENCE</scope>
    <source>
        <strain evidence="1">ZJU_SS_LIU_2023</strain>
    </source>
</reference>
<name>A0ACC2NM39_9HYME</name>
<gene>
    <name evidence="1" type="ORF">QAD02_003127</name>
</gene>
<proteinExistence type="predicted"/>